<dbReference type="InParanoid" id="Q5AWC5"/>
<protein>
    <submittedName>
        <fullName evidence="1">Uncharacterized protein</fullName>
    </submittedName>
</protein>
<dbReference type="RefSeq" id="XP_680674.1">
    <property type="nucleotide sequence ID" value="XM_675582.1"/>
</dbReference>
<evidence type="ECO:0000313" key="1">
    <source>
        <dbReference type="EMBL" id="CBF78445.1"/>
    </source>
</evidence>
<dbReference type="VEuPathDB" id="FungiDB:AN7405"/>
<dbReference type="AlphaFoldDB" id="Q5AWC5"/>
<organism evidence="1 2">
    <name type="scientific">Emericella nidulans (strain FGSC A4 / ATCC 38163 / CBS 112.46 / NRRL 194 / M139)</name>
    <name type="common">Aspergillus nidulans</name>
    <dbReference type="NCBI Taxonomy" id="227321"/>
    <lineage>
        <taxon>Eukaryota</taxon>
        <taxon>Fungi</taxon>
        <taxon>Dikarya</taxon>
        <taxon>Ascomycota</taxon>
        <taxon>Pezizomycotina</taxon>
        <taxon>Eurotiomycetes</taxon>
        <taxon>Eurotiomycetidae</taxon>
        <taxon>Eurotiales</taxon>
        <taxon>Aspergillaceae</taxon>
        <taxon>Aspergillus</taxon>
        <taxon>Aspergillus subgen. Nidulantes</taxon>
    </lineage>
</organism>
<reference evidence="2" key="2">
    <citation type="journal article" date="2009" name="Fungal Genet. Biol.">
        <title>The 2008 update of the Aspergillus nidulans genome annotation: a community effort.</title>
        <authorList>
            <person name="Wortman J.R."/>
            <person name="Gilsenan J.M."/>
            <person name="Joardar V."/>
            <person name="Deegan J."/>
            <person name="Clutterbuck J."/>
            <person name="Andersen M.R."/>
            <person name="Archer D."/>
            <person name="Bencina M."/>
            <person name="Braus G."/>
            <person name="Coutinho P."/>
            <person name="von Dohren H."/>
            <person name="Doonan J."/>
            <person name="Driessen A.J."/>
            <person name="Durek P."/>
            <person name="Espeso E."/>
            <person name="Fekete E."/>
            <person name="Flipphi M."/>
            <person name="Estrada C.G."/>
            <person name="Geysens S."/>
            <person name="Goldman G."/>
            <person name="de Groot P.W."/>
            <person name="Hansen K."/>
            <person name="Harris S.D."/>
            <person name="Heinekamp T."/>
            <person name="Helmstaedt K."/>
            <person name="Henrissat B."/>
            <person name="Hofmann G."/>
            <person name="Homan T."/>
            <person name="Horio T."/>
            <person name="Horiuchi H."/>
            <person name="James S."/>
            <person name="Jones M."/>
            <person name="Karaffa L."/>
            <person name="Karanyi Z."/>
            <person name="Kato M."/>
            <person name="Keller N."/>
            <person name="Kelly D.E."/>
            <person name="Kiel J.A."/>
            <person name="Kim J.M."/>
            <person name="van der Klei I.J."/>
            <person name="Klis F.M."/>
            <person name="Kovalchuk A."/>
            <person name="Krasevec N."/>
            <person name="Kubicek C.P."/>
            <person name="Liu B."/>
            <person name="Maccabe A."/>
            <person name="Meyer V."/>
            <person name="Mirabito P."/>
            <person name="Miskei M."/>
            <person name="Mos M."/>
            <person name="Mullins J."/>
            <person name="Nelson D.R."/>
            <person name="Nielsen J."/>
            <person name="Oakley B.R."/>
            <person name="Osmani S.A."/>
            <person name="Pakula T."/>
            <person name="Paszewski A."/>
            <person name="Paulsen I."/>
            <person name="Pilsyk S."/>
            <person name="Pocsi I."/>
            <person name="Punt P.J."/>
            <person name="Ram A.F."/>
            <person name="Ren Q."/>
            <person name="Robellet X."/>
            <person name="Robson G."/>
            <person name="Seiboth B."/>
            <person name="van Solingen P."/>
            <person name="Specht T."/>
            <person name="Sun J."/>
            <person name="Taheri-Talesh N."/>
            <person name="Takeshita N."/>
            <person name="Ussery D."/>
            <person name="vanKuyk P.A."/>
            <person name="Visser H."/>
            <person name="van de Vondervoort P.J."/>
            <person name="de Vries R.P."/>
            <person name="Walton J."/>
            <person name="Xiang X."/>
            <person name="Xiong Y."/>
            <person name="Zeng A.P."/>
            <person name="Brandt B.W."/>
            <person name="Cornell M.J."/>
            <person name="van den Hondel C.A."/>
            <person name="Visser J."/>
            <person name="Oliver S.G."/>
            <person name="Turner G."/>
        </authorList>
    </citation>
    <scope>GENOME REANNOTATION</scope>
    <source>
        <strain evidence="2">FGSC A4 / ATCC 38163 / CBS 112.46 / NRRL 194 / M139</strain>
    </source>
</reference>
<sequence>MNKAELQKGLVTTLLPSAESVRTALHRSGAFRLAAPGSTRLLRDEIFPDEWTPIRLHLLTSISQLLEPGTSLTGTALLDSATIGAHYYDSRALEIGAYFSPPHKDSGTLTILFRSHVKNDGLEIANLDSTEEIDSDTVGRDASFIPIRTPSDEALKVIVLRALDFSACLEVSELGLVCTEYVVLAGEITIAADYND</sequence>
<dbReference type="HOGENOM" id="CLU_1390214_0_0_1"/>
<accession>Q5AWC5</accession>
<dbReference type="OrthoDB" id="288590at2759"/>
<dbReference type="KEGG" id="ani:ANIA_07405"/>
<dbReference type="Proteomes" id="UP000000560">
    <property type="component" value="Chromosome IV"/>
</dbReference>
<reference evidence="2" key="1">
    <citation type="journal article" date="2005" name="Nature">
        <title>Sequencing of Aspergillus nidulans and comparative analysis with A. fumigatus and A. oryzae.</title>
        <authorList>
            <person name="Galagan J.E."/>
            <person name="Calvo S.E."/>
            <person name="Cuomo C."/>
            <person name="Ma L.J."/>
            <person name="Wortman J.R."/>
            <person name="Batzoglou S."/>
            <person name="Lee S.I."/>
            <person name="Basturkmen M."/>
            <person name="Spevak C.C."/>
            <person name="Clutterbuck J."/>
            <person name="Kapitonov V."/>
            <person name="Jurka J."/>
            <person name="Scazzocchio C."/>
            <person name="Farman M."/>
            <person name="Butler J."/>
            <person name="Purcell S."/>
            <person name="Harris S."/>
            <person name="Braus G.H."/>
            <person name="Draht O."/>
            <person name="Busch S."/>
            <person name="D'Enfert C."/>
            <person name="Bouchier C."/>
            <person name="Goldman G.H."/>
            <person name="Bell-Pedersen D."/>
            <person name="Griffiths-Jones S."/>
            <person name="Doonan J.H."/>
            <person name="Yu J."/>
            <person name="Vienken K."/>
            <person name="Pain A."/>
            <person name="Freitag M."/>
            <person name="Selker E.U."/>
            <person name="Archer D.B."/>
            <person name="Penalva M.A."/>
            <person name="Oakley B.R."/>
            <person name="Momany M."/>
            <person name="Tanaka T."/>
            <person name="Kumagai T."/>
            <person name="Asai K."/>
            <person name="Machida M."/>
            <person name="Nierman W.C."/>
            <person name="Denning D.W."/>
            <person name="Caddick M."/>
            <person name="Hynes M."/>
            <person name="Paoletti M."/>
            <person name="Fischer R."/>
            <person name="Miller B."/>
            <person name="Dyer P."/>
            <person name="Sachs M.S."/>
            <person name="Osmani S.A."/>
            <person name="Birren B.W."/>
        </authorList>
    </citation>
    <scope>NUCLEOTIDE SEQUENCE [LARGE SCALE GENOMIC DNA]</scope>
    <source>
        <strain evidence="2">FGSC A4 / ATCC 38163 / CBS 112.46 / NRRL 194 / M139</strain>
    </source>
</reference>
<dbReference type="EMBL" id="BN001304">
    <property type="protein sequence ID" value="CBF78445.1"/>
    <property type="molecule type" value="Genomic_DNA"/>
</dbReference>
<evidence type="ECO:0000313" key="2">
    <source>
        <dbReference type="Proteomes" id="UP000000560"/>
    </source>
</evidence>
<accession>C8VCD8</accession>
<keyword evidence="2" id="KW-1185">Reference proteome</keyword>
<name>Q5AWC5_EMENI</name>
<proteinExistence type="predicted"/>
<gene>
    <name evidence="1" type="ORF">ANIA_07405</name>
</gene>
<dbReference type="GeneID" id="2869883"/>